<dbReference type="GO" id="GO:0160147">
    <property type="term" value="F:tRNA pseudouridine(38-40) synthase activity"/>
    <property type="evidence" value="ECO:0007669"/>
    <property type="project" value="UniProtKB-EC"/>
</dbReference>
<dbReference type="EMBL" id="ABZS01000078">
    <property type="protein sequence ID" value="EEP60568.1"/>
    <property type="molecule type" value="Genomic_DNA"/>
</dbReference>
<dbReference type="EC" id="5.4.99.12" evidence="4"/>
<comment type="caution">
    <text evidence="9">The sequence shown here is derived from an EMBL/GenBank/DDBJ whole genome shotgun (WGS) entry which is preliminary data.</text>
</comment>
<feature type="domain" description="Pseudouridine synthase I TruA alpha/beta" evidence="8">
    <location>
        <begin position="11"/>
        <end position="105"/>
    </location>
</feature>
<feature type="binding site" evidence="4 6">
    <location>
        <position position="112"/>
    </location>
    <ligand>
        <name>substrate</name>
    </ligand>
</feature>
<gene>
    <name evidence="4 9" type="primary">truA</name>
    <name evidence="9" type="ORF">SULYE_0930</name>
</gene>
<keyword evidence="10" id="KW-1185">Reference proteome</keyword>
<keyword evidence="2 4" id="KW-0819">tRNA processing</keyword>
<name>C4FK30_9AQUI</name>
<comment type="function">
    <text evidence="4">Formation of pseudouridine at positions 38, 39 and 40 in the anticodon stem and loop of transfer RNAs.</text>
</comment>
<accession>C4FK30</accession>
<dbReference type="InterPro" id="IPR020103">
    <property type="entry name" value="PsdUridine_synth_cat_dom_sf"/>
</dbReference>
<evidence type="ECO:0000313" key="9">
    <source>
        <dbReference type="EMBL" id="EEP60568.1"/>
    </source>
</evidence>
<evidence type="ECO:0000256" key="6">
    <source>
        <dbReference type="PIRSR" id="PIRSR001430-2"/>
    </source>
</evidence>
<comment type="similarity">
    <text evidence="1 4 7">Belongs to the tRNA pseudouridine synthase TruA family.</text>
</comment>
<dbReference type="CDD" id="cd02570">
    <property type="entry name" value="PseudoU_synth_EcTruA"/>
    <property type="match status" value="1"/>
</dbReference>
<dbReference type="PIRSF" id="PIRSF001430">
    <property type="entry name" value="tRNA_psdUrid_synth"/>
    <property type="match status" value="1"/>
</dbReference>
<dbReference type="Gene3D" id="3.30.70.660">
    <property type="entry name" value="Pseudouridine synthase I, catalytic domain, C-terminal subdomain"/>
    <property type="match status" value="1"/>
</dbReference>
<dbReference type="PANTHER" id="PTHR11142">
    <property type="entry name" value="PSEUDOURIDYLATE SYNTHASE"/>
    <property type="match status" value="1"/>
</dbReference>
<evidence type="ECO:0000256" key="4">
    <source>
        <dbReference type="HAMAP-Rule" id="MF_00171"/>
    </source>
</evidence>
<dbReference type="Proteomes" id="UP000005540">
    <property type="component" value="Unassembled WGS sequence"/>
</dbReference>
<proteinExistence type="inferred from homology"/>
<reference evidence="9 10" key="1">
    <citation type="submission" date="2009-04" db="EMBL/GenBank/DDBJ databases">
        <authorList>
            <person name="Reysenbach A.-L."/>
            <person name="Heidelberg J.F."/>
            <person name="Nelson W.C."/>
        </authorList>
    </citation>
    <scope>NUCLEOTIDE SEQUENCE [LARGE SCALE GENOMIC DNA]</scope>
    <source>
        <strain evidence="9 10">SS-5</strain>
    </source>
</reference>
<evidence type="ECO:0000256" key="1">
    <source>
        <dbReference type="ARBA" id="ARBA00009375"/>
    </source>
</evidence>
<evidence type="ECO:0000256" key="7">
    <source>
        <dbReference type="RuleBase" id="RU003792"/>
    </source>
</evidence>
<dbReference type="HAMAP" id="MF_00171">
    <property type="entry name" value="TruA"/>
    <property type="match status" value="1"/>
</dbReference>
<organism evidence="9 10">
    <name type="scientific">Sulfurihydrogenibium yellowstonense SS-5</name>
    <dbReference type="NCBI Taxonomy" id="432331"/>
    <lineage>
        <taxon>Bacteria</taxon>
        <taxon>Pseudomonadati</taxon>
        <taxon>Aquificota</taxon>
        <taxon>Aquificia</taxon>
        <taxon>Aquificales</taxon>
        <taxon>Hydrogenothermaceae</taxon>
        <taxon>Sulfurihydrogenibium</taxon>
    </lineage>
</organism>
<dbReference type="NCBIfam" id="TIGR00071">
    <property type="entry name" value="hisT_truA"/>
    <property type="match status" value="1"/>
</dbReference>
<dbReference type="AlphaFoldDB" id="C4FK30"/>
<comment type="caution">
    <text evidence="4">Lacks conserved residue(s) required for the propagation of feature annotation.</text>
</comment>
<protein>
    <recommendedName>
        <fullName evidence="4">tRNA pseudouridine synthase A</fullName>
        <ecNumber evidence="4">5.4.99.12</ecNumber>
    </recommendedName>
    <alternativeName>
        <fullName evidence="4">tRNA pseudouridine(38-40) synthase</fullName>
    </alternativeName>
    <alternativeName>
        <fullName evidence="4">tRNA pseudouridylate synthase I</fullName>
    </alternativeName>
    <alternativeName>
        <fullName evidence="4">tRNA-uridine isomerase I</fullName>
    </alternativeName>
</protein>
<dbReference type="FunFam" id="3.30.70.580:FF:000001">
    <property type="entry name" value="tRNA pseudouridine synthase A"/>
    <property type="match status" value="1"/>
</dbReference>
<evidence type="ECO:0000256" key="5">
    <source>
        <dbReference type="PIRSR" id="PIRSR001430-1"/>
    </source>
</evidence>
<dbReference type="GO" id="GO:0003723">
    <property type="term" value="F:RNA binding"/>
    <property type="evidence" value="ECO:0007669"/>
    <property type="project" value="InterPro"/>
</dbReference>
<dbReference type="InterPro" id="IPR020095">
    <property type="entry name" value="PsdUridine_synth_TruA_C"/>
</dbReference>
<dbReference type="InterPro" id="IPR020097">
    <property type="entry name" value="PsdUridine_synth_TruA_a/b_dom"/>
</dbReference>
<dbReference type="GO" id="GO:0031119">
    <property type="term" value="P:tRNA pseudouridine synthesis"/>
    <property type="evidence" value="ECO:0007669"/>
    <property type="project" value="UniProtKB-UniRule"/>
</dbReference>
<dbReference type="PANTHER" id="PTHR11142:SF0">
    <property type="entry name" value="TRNA PSEUDOURIDINE SYNTHASE-LIKE 1"/>
    <property type="match status" value="1"/>
</dbReference>
<dbReference type="SUPFAM" id="SSF55120">
    <property type="entry name" value="Pseudouridine synthase"/>
    <property type="match status" value="1"/>
</dbReference>
<sequence>MEIKNYKLEISYIGTNYNGWQRQKNGIGIQQVIEDLLSELLKEKITLIGAGRTDAGVHALRQVANFKTNKHKNTKTIYTYLNAKLPRDISILKVEEVPLSFNARFSAKGKTYIYKINTKPDPFLYKLAWYYDKKLDLIKMVEGINIIKQYKDLSSLAKAGDYIRKEIDLRELKLYFDGKIITIEITASHFLRNMVRRIVGHLVALGRGSLSLEELKDIIEKKSPSHGKYTAPPEGLYLKAVYY</sequence>
<evidence type="ECO:0000259" key="8">
    <source>
        <dbReference type="Pfam" id="PF01416"/>
    </source>
</evidence>
<feature type="domain" description="Pseudouridine synthase I TruA alpha/beta" evidence="8">
    <location>
        <begin position="176"/>
        <end position="243"/>
    </location>
</feature>
<comment type="catalytic activity">
    <reaction evidence="4 7">
        <text>uridine(38/39/40) in tRNA = pseudouridine(38/39/40) in tRNA</text>
        <dbReference type="Rhea" id="RHEA:22376"/>
        <dbReference type="Rhea" id="RHEA-COMP:10085"/>
        <dbReference type="Rhea" id="RHEA-COMP:10087"/>
        <dbReference type="ChEBI" id="CHEBI:65314"/>
        <dbReference type="ChEBI" id="CHEBI:65315"/>
        <dbReference type="EC" id="5.4.99.12"/>
    </reaction>
</comment>
<dbReference type="OrthoDB" id="9811823at2"/>
<keyword evidence="3 4" id="KW-0413">Isomerase</keyword>
<dbReference type="RefSeq" id="WP_007546881.1">
    <property type="nucleotide sequence ID" value="NZ_ABZS01000078.1"/>
</dbReference>
<feature type="active site" description="Nucleophile" evidence="4 5">
    <location>
        <position position="54"/>
    </location>
</feature>
<evidence type="ECO:0000313" key="10">
    <source>
        <dbReference type="Proteomes" id="UP000005540"/>
    </source>
</evidence>
<evidence type="ECO:0000256" key="3">
    <source>
        <dbReference type="ARBA" id="ARBA00023235"/>
    </source>
</evidence>
<comment type="subunit">
    <text evidence="4">Homodimer.</text>
</comment>
<dbReference type="InterPro" id="IPR020094">
    <property type="entry name" value="TruA/RsuA/RluB/E/F_N"/>
</dbReference>
<dbReference type="Gene3D" id="3.30.70.580">
    <property type="entry name" value="Pseudouridine synthase I, catalytic domain, N-terminal subdomain"/>
    <property type="match status" value="1"/>
</dbReference>
<dbReference type="Pfam" id="PF01416">
    <property type="entry name" value="PseudoU_synth_1"/>
    <property type="match status" value="2"/>
</dbReference>
<evidence type="ECO:0000256" key="2">
    <source>
        <dbReference type="ARBA" id="ARBA00022694"/>
    </source>
</evidence>
<dbReference type="InterPro" id="IPR001406">
    <property type="entry name" value="PsdUridine_synth_TruA"/>
</dbReference>